<evidence type="ECO:0000313" key="2">
    <source>
        <dbReference type="EMBL" id="GHE95993.1"/>
    </source>
</evidence>
<keyword evidence="3" id="KW-1185">Reference proteome</keyword>
<reference evidence="3" key="1">
    <citation type="journal article" date="2019" name="Int. J. Syst. Evol. Microbiol.">
        <title>The Global Catalogue of Microorganisms (GCM) 10K type strain sequencing project: providing services to taxonomists for standard genome sequencing and annotation.</title>
        <authorList>
            <consortium name="The Broad Institute Genomics Platform"/>
            <consortium name="The Broad Institute Genome Sequencing Center for Infectious Disease"/>
            <person name="Wu L."/>
            <person name="Ma J."/>
        </authorList>
    </citation>
    <scope>NUCLEOTIDE SEQUENCE [LARGE SCALE GENOMIC DNA]</scope>
    <source>
        <strain evidence="3">CGMCC 1.15922</strain>
    </source>
</reference>
<protein>
    <recommendedName>
        <fullName evidence="4">DUF3649 domain-containing protein</fullName>
    </recommendedName>
</protein>
<feature type="transmembrane region" description="Helical" evidence="1">
    <location>
        <begin position="12"/>
        <end position="35"/>
    </location>
</feature>
<dbReference type="EMBL" id="BNAH01000011">
    <property type="protein sequence ID" value="GHE95993.1"/>
    <property type="molecule type" value="Genomic_DNA"/>
</dbReference>
<keyword evidence="1" id="KW-0472">Membrane</keyword>
<sequence length="97" mass="10357">MTFFKKNVKPIGITIRVLIALIGGFVLANLIGIIISYLPADNKVDGIVKGMMIGFIAYTTVVMYVFSTKTAGKAGLVVGSSCLVAYAIMFYLNTAVN</sequence>
<evidence type="ECO:0000256" key="1">
    <source>
        <dbReference type="SAM" id="Phobius"/>
    </source>
</evidence>
<evidence type="ECO:0000313" key="3">
    <source>
        <dbReference type="Proteomes" id="UP000626370"/>
    </source>
</evidence>
<accession>A0ABQ3IZS2</accession>
<feature type="transmembrane region" description="Helical" evidence="1">
    <location>
        <begin position="74"/>
        <end position="92"/>
    </location>
</feature>
<evidence type="ECO:0008006" key="4">
    <source>
        <dbReference type="Google" id="ProtNLM"/>
    </source>
</evidence>
<gene>
    <name evidence="2" type="ORF">GCM10011501_27010</name>
</gene>
<dbReference type="Proteomes" id="UP000626370">
    <property type="component" value="Unassembled WGS sequence"/>
</dbReference>
<comment type="caution">
    <text evidence="2">The sequence shown here is derived from an EMBL/GenBank/DDBJ whole genome shotgun (WGS) entry which is preliminary data.</text>
</comment>
<keyword evidence="1" id="KW-0812">Transmembrane</keyword>
<feature type="transmembrane region" description="Helical" evidence="1">
    <location>
        <begin position="47"/>
        <end position="67"/>
    </location>
</feature>
<name>A0ABQ3IZS2_9GAMM</name>
<keyword evidence="1" id="KW-1133">Transmembrane helix</keyword>
<dbReference type="RefSeq" id="WP_189378781.1">
    <property type="nucleotide sequence ID" value="NZ_BNAH01000011.1"/>
</dbReference>
<organism evidence="2 3">
    <name type="scientific">Thalassotalea profundi</name>
    <dbReference type="NCBI Taxonomy" id="2036687"/>
    <lineage>
        <taxon>Bacteria</taxon>
        <taxon>Pseudomonadati</taxon>
        <taxon>Pseudomonadota</taxon>
        <taxon>Gammaproteobacteria</taxon>
        <taxon>Alteromonadales</taxon>
        <taxon>Colwelliaceae</taxon>
        <taxon>Thalassotalea</taxon>
    </lineage>
</organism>
<proteinExistence type="predicted"/>